<sequence length="78" mass="8509">MTALSLLWIVTGAESRPKAAATQRAAPTARRFGCHQRNDLFFQGLGQHKRYRASLGSPHRGRTLRDFAPGVAMSAKSA</sequence>
<evidence type="ECO:0000313" key="1">
    <source>
        <dbReference type="EMBL" id="ATX67468.1"/>
    </source>
</evidence>
<evidence type="ECO:0000313" key="2">
    <source>
        <dbReference type="Proteomes" id="UP000228948"/>
    </source>
</evidence>
<organism evidence="1 2">
    <name type="scientific">Roseinatronobacter bogoriensis subsp. barguzinensis</name>
    <dbReference type="NCBI Taxonomy" id="441209"/>
    <lineage>
        <taxon>Bacteria</taxon>
        <taxon>Pseudomonadati</taxon>
        <taxon>Pseudomonadota</taxon>
        <taxon>Alphaproteobacteria</taxon>
        <taxon>Rhodobacterales</taxon>
        <taxon>Paracoccaceae</taxon>
        <taxon>Roseinatronobacter</taxon>
    </lineage>
</organism>
<dbReference type="STRING" id="441209.GCA_001870665_02487"/>
<protein>
    <submittedName>
        <fullName evidence="1">Uncharacterized protein</fullName>
    </submittedName>
</protein>
<accession>A0A2K8KK92</accession>
<keyword evidence="2" id="KW-1185">Reference proteome</keyword>
<dbReference type="EMBL" id="CP024899">
    <property type="protein sequence ID" value="ATX67468.1"/>
    <property type="molecule type" value="Genomic_DNA"/>
</dbReference>
<gene>
    <name evidence="1" type="ORF">BG454_17980</name>
</gene>
<proteinExistence type="predicted"/>
<dbReference type="KEGG" id="rbg:BG454_17980"/>
<dbReference type="Proteomes" id="UP000228948">
    <property type="component" value="Chromosome"/>
</dbReference>
<dbReference type="AlphaFoldDB" id="A0A2K8KK92"/>
<name>A0A2K8KK92_9RHOB</name>
<reference evidence="1 2" key="1">
    <citation type="submission" date="2017-11" db="EMBL/GenBank/DDBJ databases">
        <title>Revised Sequence and Annotation of the Rhodobaca barguzinensis strain alga05 Genome.</title>
        <authorList>
            <person name="Kopejtka K."/>
            <person name="Tomasch J.M."/>
            <person name="Bunk B."/>
            <person name="Koblizek M."/>
        </authorList>
    </citation>
    <scope>NUCLEOTIDE SEQUENCE [LARGE SCALE GENOMIC DNA]</scope>
    <source>
        <strain evidence="2">alga05</strain>
    </source>
</reference>